<evidence type="ECO:0000256" key="1">
    <source>
        <dbReference type="SAM" id="SignalP"/>
    </source>
</evidence>
<keyword evidence="1" id="KW-0732">Signal</keyword>
<dbReference type="AlphaFoldDB" id="I4DKK1"/>
<proteinExistence type="evidence at transcript level"/>
<accession>I4DKK1</accession>
<reference evidence="2" key="1">
    <citation type="journal article" date="2012" name="BMC Biol.">
        <title>Comprehensive microarray-based analysis for stage-specific larval camouflage pattern-associated genes in the swallowtail butterfly, Papilio xuthus.</title>
        <authorList>
            <person name="Futahashi R."/>
            <person name="Shirataki H."/>
            <person name="Narita T."/>
            <person name="Mita K."/>
            <person name="Fujiwara H."/>
        </authorList>
    </citation>
    <scope>NUCLEOTIDE SEQUENCE</scope>
    <source>
        <tissue evidence="2">Epidermis</tissue>
    </source>
</reference>
<sequence>MCVCNKMFIVLFIWFCKIGNVQLVFPKDTRWRSPMYIKNIYEDLLACVLER</sequence>
<name>I4DKK1_PAPXU</name>
<dbReference type="EMBL" id="AK401819">
    <property type="protein sequence ID" value="BAM18441.1"/>
    <property type="molecule type" value="mRNA"/>
</dbReference>
<organism evidence="2">
    <name type="scientific">Papilio xuthus</name>
    <name type="common">Asian swallowtail butterfly</name>
    <dbReference type="NCBI Taxonomy" id="66420"/>
    <lineage>
        <taxon>Eukaryota</taxon>
        <taxon>Metazoa</taxon>
        <taxon>Ecdysozoa</taxon>
        <taxon>Arthropoda</taxon>
        <taxon>Hexapoda</taxon>
        <taxon>Insecta</taxon>
        <taxon>Pterygota</taxon>
        <taxon>Neoptera</taxon>
        <taxon>Endopterygota</taxon>
        <taxon>Lepidoptera</taxon>
        <taxon>Glossata</taxon>
        <taxon>Ditrysia</taxon>
        <taxon>Papilionoidea</taxon>
        <taxon>Papilionidae</taxon>
        <taxon>Papilioninae</taxon>
        <taxon>Papilio</taxon>
    </lineage>
</organism>
<evidence type="ECO:0000313" key="2">
    <source>
        <dbReference type="EMBL" id="BAM18441.1"/>
    </source>
</evidence>
<feature type="chain" id="PRO_5003688061" evidence="1">
    <location>
        <begin position="24"/>
        <end position="51"/>
    </location>
</feature>
<protein>
    <submittedName>
        <fullName evidence="2">Uncharacterized protein</fullName>
    </submittedName>
</protein>
<feature type="signal peptide" evidence="1">
    <location>
        <begin position="1"/>
        <end position="23"/>
    </location>
</feature>